<proteinExistence type="predicted"/>
<dbReference type="EMBL" id="UZAJ01001632">
    <property type="protein sequence ID" value="VDO33997.1"/>
    <property type="molecule type" value="Genomic_DNA"/>
</dbReference>
<dbReference type="WBParaSite" id="OFLC_0000272201-mRNA-1">
    <property type="protein sequence ID" value="OFLC_0000272201-mRNA-1"/>
    <property type="gene ID" value="OFLC_0000272201"/>
</dbReference>
<sequence>MPNLYGEEENFLEGREALASFRDKLWTNGKIYENVASEANNIQRPVQTALQPNDNHAKSFSLKAIATDFTGIINNGEVIPQNHTIVISSGAQLLASRRMEKNSTQCIALSAPSSGTADDSSRNSLIPSSADAEHPRSLCTAHINPTLYCGRNCQAMRYFPTPPDSTMKIHLFVRKKSSANLNTIKSPKKNVPKGIT</sequence>
<dbReference type="Proteomes" id="UP000267606">
    <property type="component" value="Unassembled WGS sequence"/>
</dbReference>
<name>A0A183H5G3_9BILA</name>
<feature type="compositionally biased region" description="Polar residues" evidence="1">
    <location>
        <begin position="110"/>
        <end position="127"/>
    </location>
</feature>
<evidence type="ECO:0000256" key="1">
    <source>
        <dbReference type="SAM" id="MobiDB-lite"/>
    </source>
</evidence>
<organism evidence="4">
    <name type="scientific">Onchocerca flexuosa</name>
    <dbReference type="NCBI Taxonomy" id="387005"/>
    <lineage>
        <taxon>Eukaryota</taxon>
        <taxon>Metazoa</taxon>
        <taxon>Ecdysozoa</taxon>
        <taxon>Nematoda</taxon>
        <taxon>Chromadorea</taxon>
        <taxon>Rhabditida</taxon>
        <taxon>Spirurina</taxon>
        <taxon>Spiruromorpha</taxon>
        <taxon>Filarioidea</taxon>
        <taxon>Onchocercidae</taxon>
        <taxon>Onchocerca</taxon>
    </lineage>
</organism>
<evidence type="ECO:0000313" key="3">
    <source>
        <dbReference type="Proteomes" id="UP000267606"/>
    </source>
</evidence>
<reference evidence="4" key="1">
    <citation type="submission" date="2016-06" db="UniProtKB">
        <authorList>
            <consortium name="WormBaseParasite"/>
        </authorList>
    </citation>
    <scope>IDENTIFICATION</scope>
</reference>
<dbReference type="AlphaFoldDB" id="A0A183H5G3"/>
<evidence type="ECO:0000313" key="4">
    <source>
        <dbReference type="WBParaSite" id="OFLC_0000272201-mRNA-1"/>
    </source>
</evidence>
<reference evidence="2 3" key="2">
    <citation type="submission" date="2018-11" db="EMBL/GenBank/DDBJ databases">
        <authorList>
            <consortium name="Pathogen Informatics"/>
        </authorList>
    </citation>
    <scope>NUCLEOTIDE SEQUENCE [LARGE SCALE GENOMIC DNA]</scope>
</reference>
<evidence type="ECO:0000313" key="2">
    <source>
        <dbReference type="EMBL" id="VDO33997.1"/>
    </source>
</evidence>
<gene>
    <name evidence="2" type="ORF">OFLC_LOCUS2722</name>
</gene>
<protein>
    <submittedName>
        <fullName evidence="2 4">Uncharacterized protein</fullName>
    </submittedName>
</protein>
<accession>A0A183H5G3</accession>
<feature type="region of interest" description="Disordered" evidence="1">
    <location>
        <begin position="110"/>
        <end position="131"/>
    </location>
</feature>
<dbReference type="STRING" id="387005.A0A183H5G3"/>
<keyword evidence="3" id="KW-1185">Reference proteome</keyword>